<protein>
    <recommendedName>
        <fullName evidence="7">Amino acid permease/ SLC12A domain-containing protein</fullName>
    </recommendedName>
</protein>
<reference evidence="8 9" key="1">
    <citation type="submission" date="2023-11" db="EMBL/GenBank/DDBJ databases">
        <title>Halocaridina rubra genome assembly.</title>
        <authorList>
            <person name="Smith C."/>
        </authorList>
    </citation>
    <scope>NUCLEOTIDE SEQUENCE [LARGE SCALE GENOMIC DNA]</scope>
    <source>
        <strain evidence="8">EP-1</strain>
        <tissue evidence="8">Whole</tissue>
    </source>
</reference>
<evidence type="ECO:0000256" key="2">
    <source>
        <dbReference type="ARBA" id="ARBA00022692"/>
    </source>
</evidence>
<dbReference type="PANTHER" id="PTHR11827:SF6">
    <property type="entry name" value="SOLUTE CARRIER FAMILY 12 MEMBER 8"/>
    <property type="match status" value="1"/>
</dbReference>
<dbReference type="InterPro" id="IPR004842">
    <property type="entry name" value="SLC12A_fam"/>
</dbReference>
<feature type="transmembrane region" description="Helical" evidence="6">
    <location>
        <begin position="67"/>
        <end position="89"/>
    </location>
</feature>
<feature type="transmembrane region" description="Helical" evidence="6">
    <location>
        <begin position="34"/>
        <end position="55"/>
    </location>
</feature>
<dbReference type="GO" id="GO:0006884">
    <property type="term" value="P:cell volume homeostasis"/>
    <property type="evidence" value="ECO:0007669"/>
    <property type="project" value="TreeGrafter"/>
</dbReference>
<dbReference type="Gene3D" id="1.20.1740.10">
    <property type="entry name" value="Amino acid/polyamine transporter I"/>
    <property type="match status" value="1"/>
</dbReference>
<evidence type="ECO:0000256" key="1">
    <source>
        <dbReference type="ARBA" id="ARBA00004141"/>
    </source>
</evidence>
<dbReference type="GO" id="GO:0055075">
    <property type="term" value="P:potassium ion homeostasis"/>
    <property type="evidence" value="ECO:0007669"/>
    <property type="project" value="TreeGrafter"/>
</dbReference>
<gene>
    <name evidence="8" type="ORF">SK128_011361</name>
</gene>
<evidence type="ECO:0000259" key="7">
    <source>
        <dbReference type="Pfam" id="PF00324"/>
    </source>
</evidence>
<proteinExistence type="predicted"/>
<evidence type="ECO:0000256" key="4">
    <source>
        <dbReference type="ARBA" id="ARBA00023136"/>
    </source>
</evidence>
<dbReference type="GO" id="GO:0016020">
    <property type="term" value="C:membrane"/>
    <property type="evidence" value="ECO:0007669"/>
    <property type="project" value="UniProtKB-SubCell"/>
</dbReference>
<name>A0AAN8X6X2_HALRR</name>
<evidence type="ECO:0000313" key="9">
    <source>
        <dbReference type="Proteomes" id="UP001381693"/>
    </source>
</evidence>
<dbReference type="GO" id="GO:0055064">
    <property type="term" value="P:chloride ion homeostasis"/>
    <property type="evidence" value="ECO:0007669"/>
    <property type="project" value="TreeGrafter"/>
</dbReference>
<feature type="transmembrane region" description="Helical" evidence="6">
    <location>
        <begin position="335"/>
        <end position="360"/>
    </location>
</feature>
<comment type="caution">
    <text evidence="8">The sequence shown here is derived from an EMBL/GenBank/DDBJ whole genome shotgun (WGS) entry which is preliminary data.</text>
</comment>
<evidence type="ECO:0000256" key="6">
    <source>
        <dbReference type="SAM" id="Phobius"/>
    </source>
</evidence>
<keyword evidence="4 6" id="KW-0472">Membrane</keyword>
<keyword evidence="3 6" id="KW-1133">Transmembrane helix</keyword>
<comment type="subcellular location">
    <subcellularLocation>
        <location evidence="1">Membrane</location>
        <topology evidence="1">Multi-pass membrane protein</topology>
    </subcellularLocation>
</comment>
<sequence>MTSTHPPLERGVTGWSTETWTNNTVPIYTTGTSWFTVLGVFFPTVTGIMAGINMSGDLRNPARDIPVGTLSALGLSTILYLVFIIILGATVERHVLLSDYMITEKVSALGVLLLAGLYTSTLSSTLASLYGTPRVLQSIAAEKIVPILSPLAQGKGPNKVPVVSLIMTVIVNLLFLLVGKINTLAPIVTMPFLATYAAIDYAYFALAMTADMHRAREARFRGQAFGTPTFDSRGGGEANDLDRLFPERVTHKKVVTTAASSGTSSVVSSPDDHSSLKSDTDKSGKEDESIASGRSAIERAALPPLAPMEISGKPAHWYSYFCNRWLSLLGVGVKIAMMICVHWAYALITLFTMLLLYVYIGQAAPGGPPGIATEFVLVRWLKNKMLICIGQTPTEYDQVVVTPLHPGVEITANQLTEENEDFAARSRYHQSTPGQALPDLSRSPE</sequence>
<dbReference type="GO" id="GO:1990573">
    <property type="term" value="P:potassium ion import across plasma membrane"/>
    <property type="evidence" value="ECO:0007669"/>
    <property type="project" value="TreeGrafter"/>
</dbReference>
<dbReference type="PANTHER" id="PTHR11827">
    <property type="entry name" value="SOLUTE CARRIER FAMILY 12, CATION COTRANSPORTERS"/>
    <property type="match status" value="1"/>
</dbReference>
<dbReference type="Proteomes" id="UP001381693">
    <property type="component" value="Unassembled WGS sequence"/>
</dbReference>
<keyword evidence="2 6" id="KW-0812">Transmembrane</keyword>
<accession>A0AAN8X6X2</accession>
<dbReference type="AlphaFoldDB" id="A0AAN8X6X2"/>
<dbReference type="InterPro" id="IPR004841">
    <property type="entry name" value="AA-permease/SLC12A_dom"/>
</dbReference>
<evidence type="ECO:0000256" key="3">
    <source>
        <dbReference type="ARBA" id="ARBA00022989"/>
    </source>
</evidence>
<feature type="transmembrane region" description="Helical" evidence="6">
    <location>
        <begin position="109"/>
        <end position="130"/>
    </location>
</feature>
<feature type="region of interest" description="Disordered" evidence="5">
    <location>
        <begin position="261"/>
        <end position="292"/>
    </location>
</feature>
<keyword evidence="9" id="KW-1185">Reference proteome</keyword>
<feature type="transmembrane region" description="Helical" evidence="6">
    <location>
        <begin position="184"/>
        <end position="206"/>
    </location>
</feature>
<dbReference type="EMBL" id="JAXCGZ010013247">
    <property type="protein sequence ID" value="KAK7073144.1"/>
    <property type="molecule type" value="Genomic_DNA"/>
</dbReference>
<feature type="domain" description="Amino acid permease/ SLC12A" evidence="7">
    <location>
        <begin position="22"/>
        <end position="216"/>
    </location>
</feature>
<evidence type="ECO:0000313" key="8">
    <source>
        <dbReference type="EMBL" id="KAK7073144.1"/>
    </source>
</evidence>
<feature type="transmembrane region" description="Helical" evidence="6">
    <location>
        <begin position="160"/>
        <end position="178"/>
    </location>
</feature>
<dbReference type="GO" id="GO:0015379">
    <property type="term" value="F:potassium:chloride symporter activity"/>
    <property type="evidence" value="ECO:0007669"/>
    <property type="project" value="TreeGrafter"/>
</dbReference>
<evidence type="ECO:0000256" key="5">
    <source>
        <dbReference type="SAM" id="MobiDB-lite"/>
    </source>
</evidence>
<dbReference type="Pfam" id="PF00324">
    <property type="entry name" value="AA_permease"/>
    <property type="match status" value="1"/>
</dbReference>
<feature type="region of interest" description="Disordered" evidence="5">
    <location>
        <begin position="426"/>
        <end position="445"/>
    </location>
</feature>
<organism evidence="8 9">
    <name type="scientific">Halocaridina rubra</name>
    <name type="common">Hawaiian red shrimp</name>
    <dbReference type="NCBI Taxonomy" id="373956"/>
    <lineage>
        <taxon>Eukaryota</taxon>
        <taxon>Metazoa</taxon>
        <taxon>Ecdysozoa</taxon>
        <taxon>Arthropoda</taxon>
        <taxon>Crustacea</taxon>
        <taxon>Multicrustacea</taxon>
        <taxon>Malacostraca</taxon>
        <taxon>Eumalacostraca</taxon>
        <taxon>Eucarida</taxon>
        <taxon>Decapoda</taxon>
        <taxon>Pleocyemata</taxon>
        <taxon>Caridea</taxon>
        <taxon>Atyoidea</taxon>
        <taxon>Atyidae</taxon>
        <taxon>Halocaridina</taxon>
    </lineage>
</organism>
<feature type="compositionally biased region" description="Basic and acidic residues" evidence="5">
    <location>
        <begin position="270"/>
        <end position="288"/>
    </location>
</feature>